<feature type="region of interest" description="Disordered" evidence="6">
    <location>
        <begin position="394"/>
        <end position="416"/>
    </location>
</feature>
<evidence type="ECO:0000256" key="2">
    <source>
        <dbReference type="ARBA" id="ARBA00022448"/>
    </source>
</evidence>
<dbReference type="InterPro" id="IPR036259">
    <property type="entry name" value="MFS_trans_sf"/>
</dbReference>
<feature type="transmembrane region" description="Helical" evidence="7">
    <location>
        <begin position="292"/>
        <end position="314"/>
    </location>
</feature>
<feature type="transmembrane region" description="Helical" evidence="7">
    <location>
        <begin position="358"/>
        <end position="381"/>
    </location>
</feature>
<comment type="caution">
    <text evidence="8">The sequence shown here is derived from an EMBL/GenBank/DDBJ whole genome shotgun (WGS) entry which is preliminary data.</text>
</comment>
<comment type="subcellular location">
    <subcellularLocation>
        <location evidence="1">Membrane</location>
        <topology evidence="1">Multi-pass membrane protein</topology>
    </subcellularLocation>
</comment>
<dbReference type="PANTHER" id="PTHR43791:SF36">
    <property type="entry name" value="TRANSPORTER, PUTATIVE (AFU_ORTHOLOGUE AFUA_6G08340)-RELATED"/>
    <property type="match status" value="1"/>
</dbReference>
<evidence type="ECO:0008006" key="10">
    <source>
        <dbReference type="Google" id="ProtNLM"/>
    </source>
</evidence>
<reference evidence="8 9" key="1">
    <citation type="journal article" date="2020" name="Genomics">
        <title>Complete, high-quality genomes from long-read metagenomic sequencing of two wolf lichen thalli reveals enigmatic genome architecture.</title>
        <authorList>
            <person name="McKenzie S.K."/>
            <person name="Walston R.F."/>
            <person name="Allen J.L."/>
        </authorList>
    </citation>
    <scope>NUCLEOTIDE SEQUENCE [LARGE SCALE GENOMIC DNA]</scope>
    <source>
        <strain evidence="8">WasteWater1</strain>
    </source>
</reference>
<feature type="transmembrane region" description="Helical" evidence="7">
    <location>
        <begin position="206"/>
        <end position="227"/>
    </location>
</feature>
<gene>
    <name evidence="8" type="ORF">HO133_008045</name>
</gene>
<evidence type="ECO:0000256" key="7">
    <source>
        <dbReference type="SAM" id="Phobius"/>
    </source>
</evidence>
<evidence type="ECO:0000256" key="3">
    <source>
        <dbReference type="ARBA" id="ARBA00022692"/>
    </source>
</evidence>
<feature type="transmembrane region" description="Helical" evidence="7">
    <location>
        <begin position="326"/>
        <end position="346"/>
    </location>
</feature>
<feature type="transmembrane region" description="Helical" evidence="7">
    <location>
        <begin position="266"/>
        <end position="286"/>
    </location>
</feature>
<feature type="transmembrane region" description="Helical" evidence="7">
    <location>
        <begin position="239"/>
        <end position="259"/>
    </location>
</feature>
<dbReference type="RefSeq" id="XP_037156249.1">
    <property type="nucleotide sequence ID" value="XM_037298913.1"/>
</dbReference>
<feature type="transmembrane region" description="Helical" evidence="7">
    <location>
        <begin position="12"/>
        <end position="33"/>
    </location>
</feature>
<dbReference type="GeneID" id="59336442"/>
<evidence type="ECO:0000313" key="8">
    <source>
        <dbReference type="EMBL" id="KAF6228315.1"/>
    </source>
</evidence>
<dbReference type="FunFam" id="1.20.1250.20:FF:000013">
    <property type="entry name" value="MFS general substrate transporter"/>
    <property type="match status" value="1"/>
</dbReference>
<feature type="transmembrane region" description="Helical" evidence="7">
    <location>
        <begin position="40"/>
        <end position="58"/>
    </location>
</feature>
<evidence type="ECO:0000256" key="4">
    <source>
        <dbReference type="ARBA" id="ARBA00022989"/>
    </source>
</evidence>
<evidence type="ECO:0000256" key="1">
    <source>
        <dbReference type="ARBA" id="ARBA00004141"/>
    </source>
</evidence>
<feature type="transmembrane region" description="Helical" evidence="7">
    <location>
        <begin position="133"/>
        <end position="153"/>
    </location>
</feature>
<feature type="transmembrane region" description="Helical" evidence="7">
    <location>
        <begin position="70"/>
        <end position="92"/>
    </location>
</feature>
<evidence type="ECO:0000256" key="6">
    <source>
        <dbReference type="SAM" id="MobiDB-lite"/>
    </source>
</evidence>
<name>A0A8H6CR22_9LECA</name>
<accession>A0A8H6CR22</accession>
<dbReference type="Gene3D" id="1.20.1250.20">
    <property type="entry name" value="MFS general substrate transporter like domains"/>
    <property type="match status" value="2"/>
</dbReference>
<keyword evidence="4 7" id="KW-1133">Transmembrane helix</keyword>
<dbReference type="FunFam" id="1.20.1250.20:FF:000018">
    <property type="entry name" value="MFS transporter permease"/>
    <property type="match status" value="1"/>
</dbReference>
<keyword evidence="2" id="KW-0813">Transport</keyword>
<dbReference type="AlphaFoldDB" id="A0A8H6CR22"/>
<dbReference type="InterPro" id="IPR011701">
    <property type="entry name" value="MFS"/>
</dbReference>
<dbReference type="SUPFAM" id="SSF103473">
    <property type="entry name" value="MFS general substrate transporter"/>
    <property type="match status" value="1"/>
</dbReference>
<dbReference type="GO" id="GO:0016020">
    <property type="term" value="C:membrane"/>
    <property type="evidence" value="ECO:0007669"/>
    <property type="project" value="UniProtKB-SubCell"/>
</dbReference>
<keyword evidence="5 7" id="KW-0472">Membrane</keyword>
<sequence>MTKDLHLVGNDYQWLLTIFYITYIVFEFQALMWKIVPPHIWLAFTVFGWGLIASAQSGTNTWSGMMACRFFLGISEAGFGPGIPYLLSFFYLRHEVGLRIAIFLSAAPLATSFSGALAYGITSGYPHLAKWRLLFLVEGLPTICMAPVAFFFLPDTPDKARFLTEEEKLIAKARGVRQVGSVERLGGIVWKEVGLALMDVKCWFTAFMYFSCNVGFSSLPVFLPTILNDMGFNAIDSQGLTAPPFFVSFLVTILSTWVADKTQQRGYTIMVLTTVGGIGYIMLATVKSVGVRYFGVFLAASGIFPSIANILPWVTNNQGSDTRRGMGIVLLNLIGQCGPLLGTNSFPMNESPRYIKGMAISAAFTFFTGFLAFGLRCLLVWENRKLDKLHGSNKNRVVNQPGGEGQESEVGEENYGPTFRDEDMYNMSESMKLAQHRSERFNMMWKAWFSFRVVDWLDLNGPWTSDEKLDRFTKTGVGNSLGMVEQHAM</sequence>
<feature type="transmembrane region" description="Helical" evidence="7">
    <location>
        <begin position="99"/>
        <end position="121"/>
    </location>
</feature>
<dbReference type="GO" id="GO:0022857">
    <property type="term" value="F:transmembrane transporter activity"/>
    <property type="evidence" value="ECO:0007669"/>
    <property type="project" value="InterPro"/>
</dbReference>
<evidence type="ECO:0000313" key="9">
    <source>
        <dbReference type="Proteomes" id="UP000593566"/>
    </source>
</evidence>
<keyword evidence="9" id="KW-1185">Reference proteome</keyword>
<dbReference type="Proteomes" id="UP000593566">
    <property type="component" value="Unassembled WGS sequence"/>
</dbReference>
<protein>
    <recommendedName>
        <fullName evidence="10">Major facilitator superfamily (MFS) profile domain-containing protein</fullName>
    </recommendedName>
</protein>
<keyword evidence="3 7" id="KW-0812">Transmembrane</keyword>
<dbReference type="Pfam" id="PF07690">
    <property type="entry name" value="MFS_1"/>
    <property type="match status" value="1"/>
</dbReference>
<dbReference type="PANTHER" id="PTHR43791">
    <property type="entry name" value="PERMEASE-RELATED"/>
    <property type="match status" value="1"/>
</dbReference>
<proteinExistence type="predicted"/>
<organism evidence="8 9">
    <name type="scientific">Letharia lupina</name>
    <dbReference type="NCBI Taxonomy" id="560253"/>
    <lineage>
        <taxon>Eukaryota</taxon>
        <taxon>Fungi</taxon>
        <taxon>Dikarya</taxon>
        <taxon>Ascomycota</taxon>
        <taxon>Pezizomycotina</taxon>
        <taxon>Lecanoromycetes</taxon>
        <taxon>OSLEUM clade</taxon>
        <taxon>Lecanoromycetidae</taxon>
        <taxon>Lecanorales</taxon>
        <taxon>Lecanorineae</taxon>
        <taxon>Parmeliaceae</taxon>
        <taxon>Letharia</taxon>
    </lineage>
</organism>
<evidence type="ECO:0000256" key="5">
    <source>
        <dbReference type="ARBA" id="ARBA00023136"/>
    </source>
</evidence>
<dbReference type="EMBL" id="JACCJB010000004">
    <property type="protein sequence ID" value="KAF6228315.1"/>
    <property type="molecule type" value="Genomic_DNA"/>
</dbReference>